<accession>A0A0H5Q5E3</accession>
<reference evidence="1" key="2">
    <citation type="submission" date="2015-07" db="EMBL/GenBank/DDBJ databases">
        <title>Plasmids, circular viruses and viroids from rat gut.</title>
        <authorList>
            <person name="Jorgensen T.J."/>
            <person name="Hansen M.A."/>
            <person name="Xu Z."/>
            <person name="Tabak M.A."/>
            <person name="Sorensen S.J."/>
            <person name="Hansen L.H."/>
        </authorList>
    </citation>
    <scope>NUCLEOTIDE SEQUENCE</scope>
    <source>
        <plasmid evidence="1">pRGFK1368</plasmid>
    </source>
</reference>
<sequence>MGVESMAQVTVYMRDKDVEKLKKLVAFFDKEKLLPKNNRSTVTEKILMDYIEMMSVMEIEKGEKVFDRNLIFEYAEKYAQVKADGGKLEKEKVALFDSYMERILARKTKMNRLESELQDLREFADSVKYKSGESILDRYEKQRSKNKR</sequence>
<proteinExistence type="predicted"/>
<dbReference type="AlphaFoldDB" id="A0A0H5Q5E3"/>
<keyword evidence="1" id="KW-0614">Plasmid</keyword>
<evidence type="ECO:0000313" key="1">
    <source>
        <dbReference type="EMBL" id="CRY97093.1"/>
    </source>
</evidence>
<dbReference type="EMBL" id="LN853929">
    <property type="protein sequence ID" value="CRY97093.1"/>
    <property type="molecule type" value="Genomic_DNA"/>
</dbReference>
<reference evidence="1" key="1">
    <citation type="submission" date="2015-06" db="EMBL/GenBank/DDBJ databases">
        <authorList>
            <person name="Joergensen T."/>
        </authorList>
    </citation>
    <scope>NUCLEOTIDE SEQUENCE</scope>
    <source>
        <plasmid evidence="1">pRGFK1368</plasmid>
    </source>
</reference>
<geneLocation type="plasmid" evidence="1">
    <name>pRGFK1368</name>
</geneLocation>
<organism evidence="1">
    <name type="scientific">uncultured prokaryote</name>
    <dbReference type="NCBI Taxonomy" id="198431"/>
    <lineage>
        <taxon>unclassified sequences</taxon>
        <taxon>environmental samples</taxon>
    </lineage>
</organism>
<protein>
    <submittedName>
        <fullName evidence="1">Uncharacterized protein</fullName>
    </submittedName>
</protein>
<name>A0A0H5Q5E3_9ZZZZ</name>